<proteinExistence type="predicted"/>
<protein>
    <submittedName>
        <fullName evidence="1">Uncharacterized protein</fullName>
    </submittedName>
</protein>
<dbReference type="AlphaFoldDB" id="A0A3A4KHQ9"/>
<organism evidence="1 2">
    <name type="scientific">Nocardia panacis</name>
    <dbReference type="NCBI Taxonomy" id="2340916"/>
    <lineage>
        <taxon>Bacteria</taxon>
        <taxon>Bacillati</taxon>
        <taxon>Actinomycetota</taxon>
        <taxon>Actinomycetes</taxon>
        <taxon>Mycobacteriales</taxon>
        <taxon>Nocardiaceae</taxon>
        <taxon>Nocardia</taxon>
    </lineage>
</organism>
<dbReference type="Proteomes" id="UP000266677">
    <property type="component" value="Unassembled WGS sequence"/>
</dbReference>
<accession>A0A3A4KHQ9</accession>
<sequence length="97" mass="10166">MTNAVTVAAIAAVLTAERAARAARRGTSATTWQRSADTIRNAIVVCNGAIVPTAPPANIDPAPTLPLSQRELFGLLEIDGGRPMHDLDYALRMGGAR</sequence>
<gene>
    <name evidence="1" type="ORF">D5S18_18460</name>
</gene>
<evidence type="ECO:0000313" key="2">
    <source>
        <dbReference type="Proteomes" id="UP000266677"/>
    </source>
</evidence>
<reference evidence="1 2" key="1">
    <citation type="submission" date="2018-09" db="EMBL/GenBank/DDBJ databases">
        <title>YIM PH21274 draft genome.</title>
        <authorList>
            <person name="Miao C."/>
        </authorList>
    </citation>
    <scope>NUCLEOTIDE SEQUENCE [LARGE SCALE GENOMIC DNA]</scope>
    <source>
        <strain evidence="1 2">YIM PH 21724</strain>
    </source>
</reference>
<dbReference type="EMBL" id="QZFU01000020">
    <property type="protein sequence ID" value="RJO74136.1"/>
    <property type="molecule type" value="Genomic_DNA"/>
</dbReference>
<comment type="caution">
    <text evidence="1">The sequence shown here is derived from an EMBL/GenBank/DDBJ whole genome shotgun (WGS) entry which is preliminary data.</text>
</comment>
<name>A0A3A4KHQ9_9NOCA</name>
<evidence type="ECO:0000313" key="1">
    <source>
        <dbReference type="EMBL" id="RJO74136.1"/>
    </source>
</evidence>
<keyword evidence="2" id="KW-1185">Reference proteome</keyword>